<name>A0ABX7IAW2_9BACT</name>
<evidence type="ECO:0000259" key="2">
    <source>
        <dbReference type="Pfam" id="PF18962"/>
    </source>
</evidence>
<dbReference type="Pfam" id="PF18962">
    <property type="entry name" value="Por_Secre_tail"/>
    <property type="match status" value="1"/>
</dbReference>
<feature type="signal peptide" evidence="1">
    <location>
        <begin position="1"/>
        <end position="28"/>
    </location>
</feature>
<reference evidence="3 4" key="1">
    <citation type="submission" date="2020-06" db="EMBL/GenBank/DDBJ databases">
        <title>Dyadobacter sandarakinus sp. nov., isolated from the soil of the Arctic Yellow River Station.</title>
        <authorList>
            <person name="Zhang Y."/>
            <person name="Peng F."/>
        </authorList>
    </citation>
    <scope>NUCLEOTIDE SEQUENCE [LARGE SCALE GENOMIC DNA]</scope>
    <source>
        <strain evidence="3 4">Q3-56</strain>
    </source>
</reference>
<protein>
    <submittedName>
        <fullName evidence="3">T9SS type A sorting domain-containing protein</fullName>
    </submittedName>
</protein>
<dbReference type="NCBIfam" id="TIGR04183">
    <property type="entry name" value="Por_Secre_tail"/>
    <property type="match status" value="1"/>
</dbReference>
<gene>
    <name evidence="3" type="ORF">HWI92_21285</name>
</gene>
<feature type="chain" id="PRO_5045973155" evidence="1">
    <location>
        <begin position="29"/>
        <end position="137"/>
    </location>
</feature>
<dbReference type="EMBL" id="CP056775">
    <property type="protein sequence ID" value="QRR03266.1"/>
    <property type="molecule type" value="Genomic_DNA"/>
</dbReference>
<dbReference type="Proteomes" id="UP000612680">
    <property type="component" value="Chromosome"/>
</dbReference>
<feature type="domain" description="Secretion system C-terminal sorting" evidence="2">
    <location>
        <begin position="63"/>
        <end position="135"/>
    </location>
</feature>
<evidence type="ECO:0000256" key="1">
    <source>
        <dbReference type="SAM" id="SignalP"/>
    </source>
</evidence>
<organism evidence="3 4">
    <name type="scientific">Dyadobacter sandarakinus</name>
    <dbReference type="NCBI Taxonomy" id="2747268"/>
    <lineage>
        <taxon>Bacteria</taxon>
        <taxon>Pseudomonadati</taxon>
        <taxon>Bacteroidota</taxon>
        <taxon>Cytophagia</taxon>
        <taxon>Cytophagales</taxon>
        <taxon>Spirosomataceae</taxon>
        <taxon>Dyadobacter</taxon>
    </lineage>
</organism>
<dbReference type="RefSeq" id="WP_204659040.1">
    <property type="nucleotide sequence ID" value="NZ_CP056775.1"/>
</dbReference>
<keyword evidence="4" id="KW-1185">Reference proteome</keyword>
<proteinExistence type="predicted"/>
<sequence length="137" mass="14912">MSKHYKIPDYVKIALLLGMFVSLPEAYAQTVTGKDAHYPGKLSGLTYKLNNPSTITNGLVLSPNPASEQVSVRIPNALQFSGQAGCYMSVINQHGAAVIRKSWHGEKLDVSGLEPGIYIVIVNKGRLTCTQKLVVER</sequence>
<keyword evidence="1" id="KW-0732">Signal</keyword>
<dbReference type="InterPro" id="IPR026444">
    <property type="entry name" value="Secre_tail"/>
</dbReference>
<evidence type="ECO:0000313" key="4">
    <source>
        <dbReference type="Proteomes" id="UP000612680"/>
    </source>
</evidence>
<accession>A0ABX7IAW2</accession>
<evidence type="ECO:0000313" key="3">
    <source>
        <dbReference type="EMBL" id="QRR03266.1"/>
    </source>
</evidence>